<dbReference type="InterPro" id="IPR038765">
    <property type="entry name" value="Papain-like_cys_pep_sf"/>
</dbReference>
<reference evidence="7" key="1">
    <citation type="submission" date="2020-01" db="EMBL/GenBank/DDBJ databases">
        <title>Genome sequence of Kobresia littledalei, the first chromosome-level genome in the family Cyperaceae.</title>
        <authorList>
            <person name="Qu G."/>
        </authorList>
    </citation>
    <scope>NUCLEOTIDE SEQUENCE</scope>
    <source>
        <strain evidence="7">C.B.Clarke</strain>
        <tissue evidence="7">Leaf</tissue>
    </source>
</reference>
<evidence type="ECO:0000313" key="7">
    <source>
        <dbReference type="EMBL" id="KAF3332764.1"/>
    </source>
</evidence>
<keyword evidence="3" id="KW-0378">Hydrolase</keyword>
<proteinExistence type="inferred from homology"/>
<dbReference type="GO" id="GO:0006508">
    <property type="term" value="P:proteolysis"/>
    <property type="evidence" value="ECO:0007669"/>
    <property type="project" value="UniProtKB-KW"/>
</dbReference>
<dbReference type="SUPFAM" id="SSF54001">
    <property type="entry name" value="Cysteine proteinases"/>
    <property type="match status" value="1"/>
</dbReference>
<evidence type="ECO:0000256" key="2">
    <source>
        <dbReference type="ARBA" id="ARBA00022670"/>
    </source>
</evidence>
<sequence>MESGARRSPPQSPETSDGGAAEAVSDPLFSVSDKDIQEKIERLTSFLSGNGFSSLPDKGNKIRVQLQQLKEEQERRRQHPVRVVDEGSGNCERVSLSKCAESSGSVEHRLANQKVDNDSPSSFAKAFTERFLLQKEDVITCGDDTRIANKEKCKSILKADLKLHGERKENEASKLNMHQQSTVSCRDVQFKSVVLISSEEKSRPAKDCNGASTHLENNLSPVPAKRKREHDSNNLARSTSKKEVVLLDIDSQTPRENSTEWEEPRVYYPSREHPETVELSPSALNCLEPEQYLSSTVMNFYIMYLQRPGSSAGTATSNCYFFNTYFYNKLEEYASPKGNKRLSFLKLRRWWKGVNLFQKAYIFMPVYGDMHWSLVIICIPPKDDNAGPMVLHLDSLDYHRSISIFNNINKYLKEEWAFIDHNTPDKSEIPIAKRIWSNLPRRIENKIVKVPQQENEYDCGLFVLYFMERFIEKAPERLRKKDLSMFDMKWFKTVDASALRHRIRCLLIEVFDKANLENGKPESTSSEGDAPCQENS</sequence>
<gene>
    <name evidence="7" type="ORF">FCM35_KLT02341</name>
</gene>
<keyword evidence="2 7" id="KW-0645">Protease</keyword>
<feature type="region of interest" description="Disordered" evidence="5">
    <location>
        <begin position="1"/>
        <end position="30"/>
    </location>
</feature>
<accession>A0A833RBN1</accession>
<dbReference type="AlphaFoldDB" id="A0A833RBN1"/>
<evidence type="ECO:0000256" key="5">
    <source>
        <dbReference type="SAM" id="MobiDB-lite"/>
    </source>
</evidence>
<dbReference type="Pfam" id="PF02902">
    <property type="entry name" value="Peptidase_C48"/>
    <property type="match status" value="1"/>
</dbReference>
<evidence type="ECO:0000259" key="6">
    <source>
        <dbReference type="PROSITE" id="PS50600"/>
    </source>
</evidence>
<dbReference type="Proteomes" id="UP000623129">
    <property type="component" value="Unassembled WGS sequence"/>
</dbReference>
<feature type="region of interest" description="Disordered" evidence="5">
    <location>
        <begin position="201"/>
        <end position="237"/>
    </location>
</feature>
<keyword evidence="8" id="KW-1185">Reference proteome</keyword>
<dbReference type="OrthoDB" id="442460at2759"/>
<dbReference type="PANTHER" id="PTHR46915:SF2">
    <property type="entry name" value="UBIQUITIN-LIKE PROTEASE 4"/>
    <property type="match status" value="1"/>
</dbReference>
<evidence type="ECO:0000256" key="1">
    <source>
        <dbReference type="ARBA" id="ARBA00005234"/>
    </source>
</evidence>
<organism evidence="7 8">
    <name type="scientific">Carex littledalei</name>
    <dbReference type="NCBI Taxonomy" id="544730"/>
    <lineage>
        <taxon>Eukaryota</taxon>
        <taxon>Viridiplantae</taxon>
        <taxon>Streptophyta</taxon>
        <taxon>Embryophyta</taxon>
        <taxon>Tracheophyta</taxon>
        <taxon>Spermatophyta</taxon>
        <taxon>Magnoliopsida</taxon>
        <taxon>Liliopsida</taxon>
        <taxon>Poales</taxon>
        <taxon>Cyperaceae</taxon>
        <taxon>Cyperoideae</taxon>
        <taxon>Cariceae</taxon>
        <taxon>Carex</taxon>
        <taxon>Carex subgen. Euthyceras</taxon>
    </lineage>
</organism>
<keyword evidence="4" id="KW-0788">Thiol protease</keyword>
<dbReference type="InterPro" id="IPR003653">
    <property type="entry name" value="Peptidase_C48_C"/>
</dbReference>
<evidence type="ECO:0000313" key="8">
    <source>
        <dbReference type="Proteomes" id="UP000623129"/>
    </source>
</evidence>
<dbReference type="PANTHER" id="PTHR46915">
    <property type="entry name" value="UBIQUITIN-LIKE PROTEASE 4-RELATED"/>
    <property type="match status" value="1"/>
</dbReference>
<feature type="domain" description="Ubiquitin-like protease family profile" evidence="6">
    <location>
        <begin position="277"/>
        <end position="470"/>
    </location>
</feature>
<dbReference type="GO" id="GO:0008234">
    <property type="term" value="F:cysteine-type peptidase activity"/>
    <property type="evidence" value="ECO:0007669"/>
    <property type="project" value="UniProtKB-KW"/>
</dbReference>
<dbReference type="GO" id="GO:0016926">
    <property type="term" value="P:protein desumoylation"/>
    <property type="evidence" value="ECO:0007669"/>
    <property type="project" value="UniProtKB-ARBA"/>
</dbReference>
<comment type="caution">
    <text evidence="7">The sequence shown here is derived from an EMBL/GenBank/DDBJ whole genome shotgun (WGS) entry which is preliminary data.</text>
</comment>
<dbReference type="EMBL" id="SWLB01000011">
    <property type="protein sequence ID" value="KAF3332764.1"/>
    <property type="molecule type" value="Genomic_DNA"/>
</dbReference>
<dbReference type="PROSITE" id="PS50600">
    <property type="entry name" value="ULP_PROTEASE"/>
    <property type="match status" value="1"/>
</dbReference>
<feature type="compositionally biased region" description="Polar residues" evidence="5">
    <location>
        <begin position="210"/>
        <end position="220"/>
    </location>
</feature>
<comment type="similarity">
    <text evidence="1">Belongs to the peptidase C48 family.</text>
</comment>
<protein>
    <submittedName>
        <fullName evidence="7">Ubiquitin-like-specific protease 1D isoform X1</fullName>
    </submittedName>
</protein>
<evidence type="ECO:0000256" key="4">
    <source>
        <dbReference type="ARBA" id="ARBA00022807"/>
    </source>
</evidence>
<evidence type="ECO:0000256" key="3">
    <source>
        <dbReference type="ARBA" id="ARBA00022801"/>
    </source>
</evidence>
<name>A0A833RBN1_9POAL</name>
<dbReference type="Gene3D" id="3.30.310.130">
    <property type="entry name" value="Ubiquitin-related"/>
    <property type="match status" value="1"/>
</dbReference>
<dbReference type="Gene3D" id="1.10.418.20">
    <property type="match status" value="1"/>
</dbReference>